<name>A0A7C5REW0_9DEIN</name>
<proteinExistence type="predicted"/>
<gene>
    <name evidence="1" type="ORF">ENM28_05095</name>
</gene>
<dbReference type="AlphaFoldDB" id="A0A7C5REW0"/>
<dbReference type="EMBL" id="DRXE01000193">
    <property type="protein sequence ID" value="HHM68076.1"/>
    <property type="molecule type" value="Genomic_DNA"/>
</dbReference>
<organism evidence="1">
    <name type="scientific">Thermus caliditerrae</name>
    <dbReference type="NCBI Taxonomy" id="1330700"/>
    <lineage>
        <taxon>Bacteria</taxon>
        <taxon>Thermotogati</taxon>
        <taxon>Deinococcota</taxon>
        <taxon>Deinococci</taxon>
        <taxon>Thermales</taxon>
        <taxon>Thermaceae</taxon>
        <taxon>Thermus</taxon>
    </lineage>
</organism>
<sequence length="80" mass="8858">MKAEPLVELALSKVTAKRDKVQVAWGGLTVRSFPPVVLPDGGVVVLRRWTRTGERGRILWYEAVERGGKTFLALALQVVD</sequence>
<protein>
    <submittedName>
        <fullName evidence="1">Uncharacterized protein</fullName>
    </submittedName>
</protein>
<accession>A0A7C5REW0</accession>
<comment type="caution">
    <text evidence="1">The sequence shown here is derived from an EMBL/GenBank/DDBJ whole genome shotgun (WGS) entry which is preliminary data.</text>
</comment>
<reference evidence="1" key="1">
    <citation type="journal article" date="2020" name="mSystems">
        <title>Genome- and Community-Level Interaction Insights into Carbon Utilization and Element Cycling Functions of Hydrothermarchaeota in Hydrothermal Sediment.</title>
        <authorList>
            <person name="Zhou Z."/>
            <person name="Liu Y."/>
            <person name="Xu W."/>
            <person name="Pan J."/>
            <person name="Luo Z.H."/>
            <person name="Li M."/>
        </authorList>
    </citation>
    <scope>NUCLEOTIDE SEQUENCE [LARGE SCALE GENOMIC DNA]</scope>
    <source>
        <strain evidence="1">SpSt-1071</strain>
    </source>
</reference>
<evidence type="ECO:0000313" key="1">
    <source>
        <dbReference type="EMBL" id="HHM68076.1"/>
    </source>
</evidence>